<dbReference type="Gene3D" id="3.40.50.1110">
    <property type="entry name" value="SGNH hydrolase"/>
    <property type="match status" value="2"/>
</dbReference>
<evidence type="ECO:0000256" key="2">
    <source>
        <dbReference type="ARBA" id="ARBA00022729"/>
    </source>
</evidence>
<feature type="non-terminal residue" evidence="4">
    <location>
        <position position="238"/>
    </location>
</feature>
<sequence length="238" mass="25848">MRMEKLLVLVCFLAISVFAAGEDEENGVALFIFGDSTVDPGNNNYISAVPQFRADHPPYGNNGFFEKPTGRFCEGRVVDLKKQLDQFEELQDKLVEKLGSDEAEKLFSEAVYFLSIGSNDYLGGYLANPEIQQLHPPQEYVGMVVTNVTKAIQILYSKGARKFGNLGLSALGCLPIMRAMANDPNGGCLAAASAMAAAHNSALSTAFQGLASVLPGLTIADSNFYDFLNDRLEQPSKY</sequence>
<accession>A0AA38FL02</accession>
<evidence type="ECO:0000313" key="4">
    <source>
        <dbReference type="EMBL" id="KAH9305593.1"/>
    </source>
</evidence>
<dbReference type="PANTHER" id="PTHR45966">
    <property type="entry name" value="GDSL-LIKE LIPASE/ACYLHYDROLASE"/>
    <property type="match status" value="1"/>
</dbReference>
<dbReference type="PANTHER" id="PTHR45966:SF13">
    <property type="entry name" value="GDSL ESTERASE_LIPASE"/>
    <property type="match status" value="1"/>
</dbReference>
<gene>
    <name evidence="4" type="ORF">KI387_009997</name>
</gene>
<dbReference type="Pfam" id="PF00657">
    <property type="entry name" value="Lipase_GDSL"/>
    <property type="match status" value="1"/>
</dbReference>
<keyword evidence="5" id="KW-1185">Reference proteome</keyword>
<dbReference type="OMA" id="CGGMRIA"/>
<comment type="similarity">
    <text evidence="1">Belongs to the 'GDSL' lipolytic enzyme family.</text>
</comment>
<dbReference type="InterPro" id="IPR001087">
    <property type="entry name" value="GDSL"/>
</dbReference>
<evidence type="ECO:0000256" key="3">
    <source>
        <dbReference type="SAM" id="SignalP"/>
    </source>
</evidence>
<dbReference type="InterPro" id="IPR036514">
    <property type="entry name" value="SGNH_hydro_sf"/>
</dbReference>
<dbReference type="AlphaFoldDB" id="A0AA38FL02"/>
<name>A0AA38FL02_TAXCH</name>
<dbReference type="GO" id="GO:0016788">
    <property type="term" value="F:hydrolase activity, acting on ester bonds"/>
    <property type="evidence" value="ECO:0007669"/>
    <property type="project" value="InterPro"/>
</dbReference>
<reference evidence="4 5" key="1">
    <citation type="journal article" date="2021" name="Nat. Plants">
        <title>The Taxus genome provides insights into paclitaxel biosynthesis.</title>
        <authorList>
            <person name="Xiong X."/>
            <person name="Gou J."/>
            <person name="Liao Q."/>
            <person name="Li Y."/>
            <person name="Zhou Q."/>
            <person name="Bi G."/>
            <person name="Li C."/>
            <person name="Du R."/>
            <person name="Wang X."/>
            <person name="Sun T."/>
            <person name="Guo L."/>
            <person name="Liang H."/>
            <person name="Lu P."/>
            <person name="Wu Y."/>
            <person name="Zhang Z."/>
            <person name="Ro D.K."/>
            <person name="Shang Y."/>
            <person name="Huang S."/>
            <person name="Yan J."/>
        </authorList>
    </citation>
    <scope>NUCLEOTIDE SEQUENCE [LARGE SCALE GENOMIC DNA]</scope>
    <source>
        <strain evidence="4">Ta-2019</strain>
    </source>
</reference>
<dbReference type="InterPro" id="IPR044552">
    <property type="entry name" value="GLIP1-5/GLL25"/>
</dbReference>
<feature type="chain" id="PRO_5041455818" description="GDSL esterase/lipase" evidence="3">
    <location>
        <begin position="22"/>
        <end position="238"/>
    </location>
</feature>
<evidence type="ECO:0008006" key="6">
    <source>
        <dbReference type="Google" id="ProtNLM"/>
    </source>
</evidence>
<protein>
    <recommendedName>
        <fullName evidence="6">GDSL esterase/lipase</fullName>
    </recommendedName>
</protein>
<comment type="caution">
    <text evidence="4">The sequence shown here is derived from an EMBL/GenBank/DDBJ whole genome shotgun (WGS) entry which is preliminary data.</text>
</comment>
<organism evidence="4 5">
    <name type="scientific">Taxus chinensis</name>
    <name type="common">Chinese yew</name>
    <name type="synonym">Taxus wallichiana var. chinensis</name>
    <dbReference type="NCBI Taxonomy" id="29808"/>
    <lineage>
        <taxon>Eukaryota</taxon>
        <taxon>Viridiplantae</taxon>
        <taxon>Streptophyta</taxon>
        <taxon>Embryophyta</taxon>
        <taxon>Tracheophyta</taxon>
        <taxon>Spermatophyta</taxon>
        <taxon>Pinopsida</taxon>
        <taxon>Pinidae</taxon>
        <taxon>Conifers II</taxon>
        <taxon>Cupressales</taxon>
        <taxon>Taxaceae</taxon>
        <taxon>Taxus</taxon>
    </lineage>
</organism>
<keyword evidence="2 3" id="KW-0732">Signal</keyword>
<evidence type="ECO:0000313" key="5">
    <source>
        <dbReference type="Proteomes" id="UP000824469"/>
    </source>
</evidence>
<evidence type="ECO:0000256" key="1">
    <source>
        <dbReference type="ARBA" id="ARBA00008668"/>
    </source>
</evidence>
<proteinExistence type="inferred from homology"/>
<dbReference type="Proteomes" id="UP000824469">
    <property type="component" value="Unassembled WGS sequence"/>
</dbReference>
<dbReference type="EMBL" id="JAHRHJ020000008">
    <property type="protein sequence ID" value="KAH9305593.1"/>
    <property type="molecule type" value="Genomic_DNA"/>
</dbReference>
<feature type="signal peptide" evidence="3">
    <location>
        <begin position="1"/>
        <end position="21"/>
    </location>
</feature>